<sequence>MWDKLDVTYEGTNKVKETRINLLVRDYELFQMKEGESVEETFSRFRKILGDLKSFGRPIKSGEQVRKILRSLPTIWQPKVIALECKNLDKMSYDELRDDLITFEKTHLDKESSTRKEEVTCIQSICG</sequence>
<dbReference type="Proteomes" id="UP000790787">
    <property type="component" value="Chromosome 18"/>
</dbReference>
<accession>A0AC58T4L5</accession>
<reference evidence="2" key="2">
    <citation type="submission" date="2025-08" db="UniProtKB">
        <authorList>
            <consortium name="RefSeq"/>
        </authorList>
    </citation>
    <scope>IDENTIFICATION</scope>
    <source>
        <tissue evidence="2">Leaf</tissue>
    </source>
</reference>
<proteinExistence type="predicted"/>
<evidence type="ECO:0000313" key="1">
    <source>
        <dbReference type="Proteomes" id="UP000790787"/>
    </source>
</evidence>
<gene>
    <name evidence="2" type="primary">LOC142172455</name>
</gene>
<reference evidence="1" key="1">
    <citation type="journal article" date="2014" name="Nat. Commun.">
        <title>The tobacco genome sequence and its comparison with those of tomato and potato.</title>
        <authorList>
            <person name="Sierro N."/>
            <person name="Battey J.N."/>
            <person name="Ouadi S."/>
            <person name="Bakaher N."/>
            <person name="Bovet L."/>
            <person name="Willig A."/>
            <person name="Goepfert S."/>
            <person name="Peitsch M.C."/>
            <person name="Ivanov N.V."/>
        </authorList>
    </citation>
    <scope>NUCLEOTIDE SEQUENCE [LARGE SCALE GENOMIC DNA]</scope>
</reference>
<evidence type="ECO:0000313" key="2">
    <source>
        <dbReference type="RefSeq" id="XP_075092174.1"/>
    </source>
</evidence>
<protein>
    <submittedName>
        <fullName evidence="2">Uncharacterized protein LOC142172455</fullName>
    </submittedName>
</protein>
<organism evidence="1 2">
    <name type="scientific">Nicotiana tabacum</name>
    <name type="common">Common tobacco</name>
    <dbReference type="NCBI Taxonomy" id="4097"/>
    <lineage>
        <taxon>Eukaryota</taxon>
        <taxon>Viridiplantae</taxon>
        <taxon>Streptophyta</taxon>
        <taxon>Embryophyta</taxon>
        <taxon>Tracheophyta</taxon>
        <taxon>Spermatophyta</taxon>
        <taxon>Magnoliopsida</taxon>
        <taxon>eudicotyledons</taxon>
        <taxon>Gunneridae</taxon>
        <taxon>Pentapetalae</taxon>
        <taxon>asterids</taxon>
        <taxon>lamiids</taxon>
        <taxon>Solanales</taxon>
        <taxon>Solanaceae</taxon>
        <taxon>Nicotianoideae</taxon>
        <taxon>Nicotianeae</taxon>
        <taxon>Nicotiana</taxon>
    </lineage>
</organism>
<dbReference type="RefSeq" id="XP_075092174.1">
    <property type="nucleotide sequence ID" value="XM_075236073.1"/>
</dbReference>
<keyword evidence="1" id="KW-1185">Reference proteome</keyword>
<name>A0AC58T4L5_TOBAC</name>